<organism evidence="1 2">
    <name type="scientific">Psilocybe cyanescens</name>
    <dbReference type="NCBI Taxonomy" id="93625"/>
    <lineage>
        <taxon>Eukaryota</taxon>
        <taxon>Fungi</taxon>
        <taxon>Dikarya</taxon>
        <taxon>Basidiomycota</taxon>
        <taxon>Agaricomycotina</taxon>
        <taxon>Agaricomycetes</taxon>
        <taxon>Agaricomycetidae</taxon>
        <taxon>Agaricales</taxon>
        <taxon>Agaricineae</taxon>
        <taxon>Strophariaceae</taxon>
        <taxon>Psilocybe</taxon>
    </lineage>
</organism>
<reference evidence="1 2" key="1">
    <citation type="journal article" date="2018" name="Evol. Lett.">
        <title>Horizontal gene cluster transfer increased hallucinogenic mushroom diversity.</title>
        <authorList>
            <person name="Reynolds H.T."/>
            <person name="Vijayakumar V."/>
            <person name="Gluck-Thaler E."/>
            <person name="Korotkin H.B."/>
            <person name="Matheny P.B."/>
            <person name="Slot J.C."/>
        </authorList>
    </citation>
    <scope>NUCLEOTIDE SEQUENCE [LARGE SCALE GENOMIC DNA]</scope>
    <source>
        <strain evidence="1 2">2631</strain>
    </source>
</reference>
<sequence>MSNLDDYSTDTQFLEFAHRFMMWDADFNLSPPSSVENTPEDHLFLLNAMLKAEYDAHIRQQHGMTAPTSYYGPPLLWSTGLPGEDLPFDLLAGLCGGECNNIKAGISGFSGNAYLLSNQLGRACDHASNPSLRRIKPYNIPVESRFSGSPKTCHPTTSPSIGTSCKKHTNHYEHTIPSPSSPSTAHISSAMLNLQAAWHTPSVRCTRTEVMGPENV</sequence>
<name>A0A409XEI9_PSICY</name>
<keyword evidence="2" id="KW-1185">Reference proteome</keyword>
<comment type="caution">
    <text evidence="1">The sequence shown here is derived from an EMBL/GenBank/DDBJ whole genome shotgun (WGS) entry which is preliminary data.</text>
</comment>
<dbReference type="Proteomes" id="UP000283269">
    <property type="component" value="Unassembled WGS sequence"/>
</dbReference>
<protein>
    <submittedName>
        <fullName evidence="1">Uncharacterized protein</fullName>
    </submittedName>
</protein>
<evidence type="ECO:0000313" key="2">
    <source>
        <dbReference type="Proteomes" id="UP000283269"/>
    </source>
</evidence>
<dbReference type="InParanoid" id="A0A409XEI9"/>
<evidence type="ECO:0000313" key="1">
    <source>
        <dbReference type="EMBL" id="PPQ89192.1"/>
    </source>
</evidence>
<gene>
    <name evidence="1" type="ORF">CVT25_001160</name>
</gene>
<accession>A0A409XEI9</accession>
<proteinExistence type="predicted"/>
<dbReference type="AlphaFoldDB" id="A0A409XEI9"/>
<dbReference type="EMBL" id="NHYD01001924">
    <property type="protein sequence ID" value="PPQ89192.1"/>
    <property type="molecule type" value="Genomic_DNA"/>
</dbReference>